<accession>A0A546XRY6</accession>
<sequence>MTEQSATLTPAQIEAREWWQGKFILSLMTNDAPEPGQRPKIGLIHSVTGVYGGRLVAELRMMDGTFTSTAIPVQFFEIDRLISTPNPAIDGNRMFSSYGDAMAFAIAANADTPMGEMTAAQIEAYRESLSSDTEARDTARNRTRRNA</sequence>
<evidence type="ECO:0000313" key="2">
    <source>
        <dbReference type="EMBL" id="TRB03521.1"/>
    </source>
</evidence>
<protein>
    <submittedName>
        <fullName evidence="2">Uncharacterized protein</fullName>
    </submittedName>
</protein>
<dbReference type="AlphaFoldDB" id="A0A546XRY6"/>
<feature type="region of interest" description="Disordered" evidence="1">
    <location>
        <begin position="125"/>
        <end position="147"/>
    </location>
</feature>
<proteinExistence type="predicted"/>
<dbReference type="RefSeq" id="WP_142859200.1">
    <property type="nucleotide sequence ID" value="NZ_SGOE01000008.1"/>
</dbReference>
<comment type="caution">
    <text evidence="2">The sequence shown here is derived from an EMBL/GenBank/DDBJ whole genome shotgun (WGS) entry which is preliminary data.</text>
</comment>
<dbReference type="EMBL" id="SGOE01000008">
    <property type="protein sequence ID" value="TRB03521.1"/>
    <property type="molecule type" value="Genomic_DNA"/>
</dbReference>
<gene>
    <name evidence="2" type="ORF">EXN61_21945</name>
</gene>
<evidence type="ECO:0000256" key="1">
    <source>
        <dbReference type="SAM" id="MobiDB-lite"/>
    </source>
</evidence>
<dbReference type="Proteomes" id="UP000317023">
    <property type="component" value="Unassembled WGS sequence"/>
</dbReference>
<reference evidence="2 3" key="1">
    <citation type="journal article" date="2019" name="Appl. Microbiol. Biotechnol.">
        <title>Differential efficiency of wild type rhizogenic strains for rol gene transformation of plants.</title>
        <authorList>
            <person name="Desmet S."/>
            <person name="De Keyser E."/>
            <person name="Van Vaerenbergh J."/>
            <person name="Baeyen S."/>
            <person name="Van Huylenbroeck J."/>
            <person name="Geelen D."/>
            <person name="Dhooghe E."/>
        </authorList>
    </citation>
    <scope>NUCLEOTIDE SEQUENCE [LARGE SCALE GENOMIC DNA]</scope>
    <source>
        <strain evidence="2 3">MAFF210266</strain>
    </source>
</reference>
<evidence type="ECO:0000313" key="3">
    <source>
        <dbReference type="Proteomes" id="UP000317023"/>
    </source>
</evidence>
<organism evidence="2 3">
    <name type="scientific">Agrobacterium tumefaciens</name>
    <dbReference type="NCBI Taxonomy" id="358"/>
    <lineage>
        <taxon>Bacteria</taxon>
        <taxon>Pseudomonadati</taxon>
        <taxon>Pseudomonadota</taxon>
        <taxon>Alphaproteobacteria</taxon>
        <taxon>Hyphomicrobiales</taxon>
        <taxon>Rhizobiaceae</taxon>
        <taxon>Rhizobium/Agrobacterium group</taxon>
        <taxon>Agrobacterium</taxon>
        <taxon>Agrobacterium tumefaciens complex</taxon>
    </lineage>
</organism>
<name>A0A546XRY6_AGRTU</name>